<protein>
    <submittedName>
        <fullName evidence="2">Uncharacterized protein</fullName>
    </submittedName>
</protein>
<name>A0A7U2F558_PHANO</name>
<gene>
    <name evidence="2" type="ORF">JI435_062780</name>
</gene>
<dbReference type="AlphaFoldDB" id="A0A7U2F558"/>
<evidence type="ECO:0000256" key="1">
    <source>
        <dbReference type="SAM" id="MobiDB-lite"/>
    </source>
</evidence>
<sequence>MSLLVMSTGPDSPPSKDKLSPSWIRRASVPFRRKSVQDADSRPSTSNSLLSPRPTSSRTNSEEAQRERSKSPDSRTSFRNVVNRLRSSSSASSLGGKVDDTDIHDWFQGFRRYNQLVTTQFSSAPSFNAQDLTKATKTLTKNCGGQLIHGLPEAAFDFSLLWCPAAQLARRDTTAPTWSWTAYTGQVTFPFDPTTCPDLTRTSKAEGSLFRSEITNFHIGPASTPYTIRREKNTSMRSTFPPYFHAPRGSDASLDADTLRFTAATIPADGFSSEQLDYNNKPIPVCHLLDDKSQHCGVIMAHHDDIAAPSSSGPFEFVALSRNLRREASPHTRRPANPTIHPPGTPIWDGEGFVWDEAVVDFDEGVFAEGEWSMVNVMLVKWVGEHAERVAVGRIHEDAWAAGGPVRREIVLR</sequence>
<reference evidence="3" key="1">
    <citation type="journal article" date="2021" name="BMC Genomics">
        <title>Chromosome-level genome assembly and manually-curated proteome of model necrotroph Parastagonospora nodorum Sn15 reveals a genome-wide trove of candidate effector homologs, and redundancy of virulence-related functions within an accessory chromosome.</title>
        <authorList>
            <person name="Bertazzoni S."/>
            <person name="Jones D.A.B."/>
            <person name="Phan H.T."/>
            <person name="Tan K.-C."/>
            <person name="Hane J.K."/>
        </authorList>
    </citation>
    <scope>NUCLEOTIDE SEQUENCE [LARGE SCALE GENOMIC DNA]</scope>
    <source>
        <strain evidence="3">SN15 / ATCC MYA-4574 / FGSC 10173)</strain>
    </source>
</reference>
<feature type="compositionally biased region" description="Polar residues" evidence="1">
    <location>
        <begin position="42"/>
        <end position="59"/>
    </location>
</feature>
<dbReference type="EMBL" id="CP069031">
    <property type="protein sequence ID" value="QRC98919.1"/>
    <property type="molecule type" value="Genomic_DNA"/>
</dbReference>
<dbReference type="VEuPathDB" id="FungiDB:JI435_062780"/>
<evidence type="ECO:0000313" key="2">
    <source>
        <dbReference type="EMBL" id="QRC98919.1"/>
    </source>
</evidence>
<evidence type="ECO:0000313" key="3">
    <source>
        <dbReference type="Proteomes" id="UP000663193"/>
    </source>
</evidence>
<dbReference type="KEGG" id="pno:SNOG_06278"/>
<proteinExistence type="predicted"/>
<accession>A0A7U2F558</accession>
<dbReference type="RefSeq" id="XP_001796656.1">
    <property type="nucleotide sequence ID" value="XM_001796604.1"/>
</dbReference>
<keyword evidence="3" id="KW-1185">Reference proteome</keyword>
<dbReference type="OrthoDB" id="3830006at2759"/>
<feature type="region of interest" description="Disordered" evidence="1">
    <location>
        <begin position="1"/>
        <end position="79"/>
    </location>
</feature>
<feature type="compositionally biased region" description="Basic and acidic residues" evidence="1">
    <location>
        <begin position="60"/>
        <end position="73"/>
    </location>
</feature>
<organism evidence="2 3">
    <name type="scientific">Phaeosphaeria nodorum (strain SN15 / ATCC MYA-4574 / FGSC 10173)</name>
    <name type="common">Glume blotch fungus</name>
    <name type="synonym">Parastagonospora nodorum</name>
    <dbReference type="NCBI Taxonomy" id="321614"/>
    <lineage>
        <taxon>Eukaryota</taxon>
        <taxon>Fungi</taxon>
        <taxon>Dikarya</taxon>
        <taxon>Ascomycota</taxon>
        <taxon>Pezizomycotina</taxon>
        <taxon>Dothideomycetes</taxon>
        <taxon>Pleosporomycetidae</taxon>
        <taxon>Pleosporales</taxon>
        <taxon>Pleosporineae</taxon>
        <taxon>Phaeosphaeriaceae</taxon>
        <taxon>Parastagonospora</taxon>
    </lineage>
</organism>
<dbReference type="Proteomes" id="UP000663193">
    <property type="component" value="Chromosome 9"/>
</dbReference>